<feature type="transmembrane region" description="Helical" evidence="15">
    <location>
        <begin position="380"/>
        <end position="400"/>
    </location>
</feature>
<keyword evidence="13 15" id="KW-0807">Transducer</keyword>
<organism evidence="19 20">
    <name type="scientific">Esox lucius</name>
    <name type="common">Northern pike</name>
    <dbReference type="NCBI Taxonomy" id="8010"/>
    <lineage>
        <taxon>Eukaryota</taxon>
        <taxon>Metazoa</taxon>
        <taxon>Chordata</taxon>
        <taxon>Craniata</taxon>
        <taxon>Vertebrata</taxon>
        <taxon>Euteleostomi</taxon>
        <taxon>Actinopterygii</taxon>
        <taxon>Neopterygii</taxon>
        <taxon>Teleostei</taxon>
        <taxon>Protacanthopterygii</taxon>
        <taxon>Esociformes</taxon>
        <taxon>Esocidae</taxon>
        <taxon>Esox</taxon>
    </lineage>
</organism>
<proteinExistence type="inferred from homology"/>
<evidence type="ECO:0000256" key="6">
    <source>
        <dbReference type="ARBA" id="ARBA00022729"/>
    </source>
</evidence>
<feature type="transmembrane region" description="Helical" evidence="15">
    <location>
        <begin position="307"/>
        <end position="327"/>
    </location>
</feature>
<dbReference type="SMART" id="SM00008">
    <property type="entry name" value="HormR"/>
    <property type="match status" value="1"/>
</dbReference>
<gene>
    <name evidence="19" type="primary">CALCRL</name>
</gene>
<reference evidence="19" key="3">
    <citation type="submission" date="2025-08" db="UniProtKB">
        <authorList>
            <consortium name="Ensembl"/>
        </authorList>
    </citation>
    <scope>IDENTIFICATION</scope>
</reference>
<keyword evidence="5 15" id="KW-0812">Transmembrane</keyword>
<dbReference type="InterPro" id="IPR001879">
    <property type="entry name" value="GPCR_2_extracellular_dom"/>
</dbReference>
<dbReference type="PROSITE" id="PS00650">
    <property type="entry name" value="G_PROTEIN_RECEP_F2_2"/>
    <property type="match status" value="1"/>
</dbReference>
<keyword evidence="7 15" id="KW-1133">Transmembrane helix</keyword>
<evidence type="ECO:0000256" key="4">
    <source>
        <dbReference type="ARBA" id="ARBA00022475"/>
    </source>
</evidence>
<evidence type="ECO:0000256" key="13">
    <source>
        <dbReference type="ARBA" id="ARBA00023224"/>
    </source>
</evidence>
<dbReference type="Proteomes" id="UP000265140">
    <property type="component" value="Chromosome 22"/>
</dbReference>
<evidence type="ECO:0000256" key="12">
    <source>
        <dbReference type="ARBA" id="ARBA00023180"/>
    </source>
</evidence>
<dbReference type="AlphaFoldDB" id="A0A6Q2X989"/>
<dbReference type="GO" id="GO:0004948">
    <property type="term" value="F:calcitonin receptor activity"/>
    <property type="evidence" value="ECO:0007669"/>
    <property type="project" value="UniProtKB-UniRule"/>
</dbReference>
<dbReference type="PANTHER" id="PTHR45620:SF21">
    <property type="entry name" value="CALCITONIN GENE-RELATED PEPTIDE TYPE 1 RECEPTOR"/>
    <property type="match status" value="1"/>
</dbReference>
<evidence type="ECO:0000256" key="2">
    <source>
        <dbReference type="ARBA" id="ARBA00005314"/>
    </source>
</evidence>
<dbReference type="FunFam" id="4.10.1240.10:FF:000011">
    <property type="entry name" value="Calcitonin gene-related peptide type 1 receptor"/>
    <property type="match status" value="1"/>
</dbReference>
<dbReference type="GO" id="GO:0001525">
    <property type="term" value="P:angiogenesis"/>
    <property type="evidence" value="ECO:0007669"/>
    <property type="project" value="TreeGrafter"/>
</dbReference>
<evidence type="ECO:0000259" key="18">
    <source>
        <dbReference type="PROSITE" id="PS50261"/>
    </source>
</evidence>
<evidence type="ECO:0000256" key="1">
    <source>
        <dbReference type="ARBA" id="ARBA00004651"/>
    </source>
</evidence>
<dbReference type="InterPro" id="IPR017983">
    <property type="entry name" value="GPCR_2_secretin-like_CS"/>
</dbReference>
<keyword evidence="10 15" id="KW-1015">Disulfide bond</keyword>
<reference evidence="19" key="2">
    <citation type="submission" date="2020-02" db="EMBL/GenBank/DDBJ databases">
        <title>Esox lucius (northern pike) genome, fEsoLuc1, primary haplotype.</title>
        <authorList>
            <person name="Myers G."/>
            <person name="Karagic N."/>
            <person name="Meyer A."/>
            <person name="Pippel M."/>
            <person name="Reichard M."/>
            <person name="Winkler S."/>
            <person name="Tracey A."/>
            <person name="Sims Y."/>
            <person name="Howe K."/>
            <person name="Rhie A."/>
            <person name="Formenti G."/>
            <person name="Durbin R."/>
            <person name="Fedrigo O."/>
            <person name="Jarvis E.D."/>
        </authorList>
    </citation>
    <scope>NUCLEOTIDE SEQUENCE [LARGE SCALE GENOMIC DNA]</scope>
</reference>
<protein>
    <recommendedName>
        <fullName evidence="3 15">Calcitonin gene-related peptide type 1 receptor</fullName>
        <shortName evidence="15">CGRP type 1 receptor</shortName>
    </recommendedName>
    <alternativeName>
        <fullName evidence="14 15">Calcitonin receptor-like receptor</fullName>
    </alternativeName>
</protein>
<evidence type="ECO:0000256" key="10">
    <source>
        <dbReference type="ARBA" id="ARBA00023157"/>
    </source>
</evidence>
<dbReference type="GO" id="GO:0001635">
    <property type="term" value="F:calcitonin gene-related peptide receptor activity"/>
    <property type="evidence" value="ECO:0007669"/>
    <property type="project" value="TreeGrafter"/>
</dbReference>
<dbReference type="InterPro" id="IPR036445">
    <property type="entry name" value="GPCR_2_extracell_dom_sf"/>
</dbReference>
<comment type="function">
    <text evidence="15">Functions as G protein-coupled receptor for calcitonin-gene-related peptides and adrenomedulli. Specificity is modulated by accessory proteins. Activates cAMP-dependent pathway.</text>
</comment>
<evidence type="ECO:0000256" key="16">
    <source>
        <dbReference type="SAM" id="SignalP"/>
    </source>
</evidence>
<dbReference type="Gene3D" id="1.20.1070.10">
    <property type="entry name" value="Rhodopsin 7-helix transmembrane proteins"/>
    <property type="match status" value="1"/>
</dbReference>
<keyword evidence="6 15" id="KW-0732">Signal</keyword>
<feature type="transmembrane region" description="Helical" evidence="15">
    <location>
        <begin position="348"/>
        <end position="368"/>
    </location>
</feature>
<evidence type="ECO:0000313" key="20">
    <source>
        <dbReference type="Proteomes" id="UP000265140"/>
    </source>
</evidence>
<evidence type="ECO:0000256" key="8">
    <source>
        <dbReference type="ARBA" id="ARBA00023040"/>
    </source>
</evidence>
<dbReference type="Pfam" id="PF02793">
    <property type="entry name" value="HRM"/>
    <property type="match status" value="1"/>
</dbReference>
<accession>A0A6Q2X989</accession>
<comment type="subcellular location">
    <subcellularLocation>
        <location evidence="1 15">Cell membrane</location>
        <topology evidence="1 15">Multi-pass membrane protein</topology>
    </subcellularLocation>
</comment>
<reference evidence="20" key="1">
    <citation type="journal article" date="2014" name="PLoS ONE">
        <title>The genome and linkage map of the northern pike (Esox lucius): conserved synteny revealed between the salmonid sister group and the Neoteleostei.</title>
        <authorList>
            <person name="Rondeau E.B."/>
            <person name="Minkley D.R."/>
            <person name="Leong J.S."/>
            <person name="Messmer A.M."/>
            <person name="Jantzen J.R."/>
            <person name="von Schalburg K.R."/>
            <person name="Lemon C."/>
            <person name="Bird N.H."/>
            <person name="Koop B.F."/>
        </authorList>
    </citation>
    <scope>NUCLEOTIDE SEQUENCE</scope>
</reference>
<keyword evidence="20" id="KW-1185">Reference proteome</keyword>
<feature type="domain" description="G-protein coupled receptors family 2 profile 2" evidence="18">
    <location>
        <begin position="181"/>
        <end position="401"/>
    </location>
</feature>
<comment type="similarity">
    <text evidence="2 15">Belongs to the G-protein coupled receptor 2 family.</text>
</comment>
<keyword evidence="11 15" id="KW-0675">Receptor</keyword>
<dbReference type="InterPro" id="IPR050332">
    <property type="entry name" value="GPCR_2"/>
</dbReference>
<evidence type="ECO:0000256" key="7">
    <source>
        <dbReference type="ARBA" id="ARBA00022989"/>
    </source>
</evidence>
<dbReference type="GO" id="GO:0005886">
    <property type="term" value="C:plasma membrane"/>
    <property type="evidence" value="ECO:0007669"/>
    <property type="project" value="UniProtKB-SubCell"/>
</dbReference>
<evidence type="ECO:0000256" key="11">
    <source>
        <dbReference type="ARBA" id="ARBA00023170"/>
    </source>
</evidence>
<dbReference type="Gene3D" id="4.10.1240.10">
    <property type="entry name" value="GPCR, family 2, extracellular hormone receptor domain"/>
    <property type="match status" value="1"/>
</dbReference>
<name>A0A6Q2X989_ESOLU</name>
<dbReference type="PRINTS" id="PR01350">
    <property type="entry name" value="CTRFAMILY"/>
</dbReference>
<evidence type="ECO:0000259" key="17">
    <source>
        <dbReference type="PROSITE" id="PS50227"/>
    </source>
</evidence>
<comment type="caution">
    <text evidence="15">Lacks conserved residue(s) required for the propagation of feature annotation.</text>
</comment>
<evidence type="ECO:0000313" key="19">
    <source>
        <dbReference type="Ensembl" id="ENSELUP00000049805.1"/>
    </source>
</evidence>
<dbReference type="InParanoid" id="A0A6Q2X989"/>
<feature type="signal peptide" evidence="16">
    <location>
        <begin position="1"/>
        <end position="27"/>
    </location>
</feature>
<evidence type="ECO:0000256" key="5">
    <source>
        <dbReference type="ARBA" id="ARBA00022692"/>
    </source>
</evidence>
<evidence type="ECO:0000256" key="3">
    <source>
        <dbReference type="ARBA" id="ARBA00015885"/>
    </source>
</evidence>
<feature type="domain" description="G-protein coupled receptors family 2 profile 1" evidence="17">
    <location>
        <begin position="54"/>
        <end position="138"/>
    </location>
</feature>
<dbReference type="SUPFAM" id="SSF111418">
    <property type="entry name" value="Hormone receptor domain"/>
    <property type="match status" value="1"/>
</dbReference>
<dbReference type="PRINTS" id="PR01351">
    <property type="entry name" value="CGRPRECEPTOR"/>
</dbReference>
<keyword evidence="8 15" id="KW-0297">G-protein coupled receptor</keyword>
<dbReference type="PROSITE" id="PS50227">
    <property type="entry name" value="G_PROTEIN_RECEP_F2_3"/>
    <property type="match status" value="1"/>
</dbReference>
<dbReference type="GO" id="GO:0001605">
    <property type="term" value="F:adrenomedullin receptor activity"/>
    <property type="evidence" value="ECO:0007669"/>
    <property type="project" value="TreeGrafter"/>
</dbReference>
<keyword evidence="12 15" id="KW-0325">Glycoprotein</keyword>
<dbReference type="PROSITE" id="PS00649">
    <property type="entry name" value="G_PROTEIN_RECEP_F2_1"/>
    <property type="match status" value="1"/>
</dbReference>
<feature type="transmembrane region" description="Helical" evidence="15">
    <location>
        <begin position="268"/>
        <end position="287"/>
    </location>
</feature>
<feature type="chain" id="PRO_5027924366" description="Calcitonin gene-related peptide type 1 receptor" evidence="16">
    <location>
        <begin position="28"/>
        <end position="479"/>
    </location>
</feature>
<dbReference type="InterPro" id="IPR003287">
    <property type="entry name" value="GPCR_2_calcitonin_rcpt_fam"/>
</dbReference>
<dbReference type="PROSITE" id="PS50261">
    <property type="entry name" value="G_PROTEIN_RECEP_F2_4"/>
    <property type="match status" value="1"/>
</dbReference>
<dbReference type="Bgee" id="ENSELUG00000002039">
    <property type="expression patterns" value="Expressed in spleen and 14 other cell types or tissues"/>
</dbReference>
<dbReference type="Ensembl" id="ENSELUT00000074201.2">
    <property type="protein sequence ID" value="ENSELUP00000049805.1"/>
    <property type="gene ID" value="ENSELUG00000002039.3"/>
</dbReference>
<dbReference type="InterPro" id="IPR017981">
    <property type="entry name" value="GPCR_2-like_7TM"/>
</dbReference>
<keyword evidence="9 15" id="KW-0472">Membrane</keyword>
<evidence type="ECO:0000256" key="9">
    <source>
        <dbReference type="ARBA" id="ARBA00023136"/>
    </source>
</evidence>
<dbReference type="InterPro" id="IPR000832">
    <property type="entry name" value="GPCR_2_secretin-like"/>
</dbReference>
<evidence type="ECO:0000256" key="14">
    <source>
        <dbReference type="ARBA" id="ARBA00030562"/>
    </source>
</evidence>
<dbReference type="Pfam" id="PF00002">
    <property type="entry name" value="7tm_2"/>
    <property type="match status" value="1"/>
</dbReference>
<dbReference type="PANTHER" id="PTHR45620">
    <property type="entry name" value="PDF RECEPTOR-LIKE PROTEIN-RELATED"/>
    <property type="match status" value="1"/>
</dbReference>
<keyword evidence="4 15" id="KW-1003">Cell membrane</keyword>
<dbReference type="GO" id="GO:0007189">
    <property type="term" value="P:adenylate cyclase-activating G protein-coupled receptor signaling pathway"/>
    <property type="evidence" value="ECO:0007669"/>
    <property type="project" value="TreeGrafter"/>
</dbReference>
<sequence length="479" mass="55577">WLDANCNLLYLFFGLLSQLFVAATSEANESQHEQMHPQHEIEFSRNSILTAQFECYQNIMKKDRKKNAGQVCNETWDGWLCWEETEAGFTANQNCPEYYQDFNPAEMATRVCSETGHWFLHPESNKTWTNYTECSAHNDALRVVRTCVFIQYVPICIEKGSTSFPSLCCPFNINMFSLANRSLSCQRITLHKNLFFSFVLNSVITIIWFTAVIKNQELMQSNPVWCKVVNFIHLYLFGCNYFWMLCEGIYLHTLIVVAVFAEKQPLKWYYLLGWGFPIIPALIHAIARNNYYNDNCWISYETSLLYIIHGPICAALLINLFFLLNIVRVLITKLKVTHQAESSLYMKAVRATLILVPLLGIQFVLFPYKPGRYTYETYDYIITILMHYQGLLVATIFCFFNGEVQSVMRRHWNQQRIQFGNNFAGADIFRSASYVASSLTEVHRCYSIDGHTELMNGKNSYHDIETVTPTILRSENPFA</sequence>
<dbReference type="GeneTree" id="ENSGT00940000165235"/>
<evidence type="ECO:0000256" key="15">
    <source>
        <dbReference type="RuleBase" id="RU368099"/>
    </source>
</evidence>
<dbReference type="InterPro" id="IPR003289">
    <property type="entry name" value="GPCR_2_CGRP1_rcpt"/>
</dbReference>
<dbReference type="PRINTS" id="PR00249">
    <property type="entry name" value="GPCRSECRETIN"/>
</dbReference>
<reference evidence="19" key="4">
    <citation type="submission" date="2025-09" db="UniProtKB">
        <authorList>
            <consortium name="Ensembl"/>
        </authorList>
    </citation>
    <scope>IDENTIFICATION</scope>
</reference>
<dbReference type="GO" id="GO:0007166">
    <property type="term" value="P:cell surface receptor signaling pathway"/>
    <property type="evidence" value="ECO:0007669"/>
    <property type="project" value="UniProtKB-UniRule"/>
</dbReference>
<feature type="transmembrane region" description="Helical" evidence="15">
    <location>
        <begin position="194"/>
        <end position="213"/>
    </location>
</feature>
<feature type="transmembrane region" description="Helical" evidence="15">
    <location>
        <begin position="241"/>
        <end position="261"/>
    </location>
</feature>